<dbReference type="SUPFAM" id="SSF53383">
    <property type="entry name" value="PLP-dependent transferases"/>
    <property type="match status" value="1"/>
</dbReference>
<dbReference type="HAMAP" id="MF_01970">
    <property type="entry name" value="Kynureninase"/>
    <property type="match status" value="1"/>
</dbReference>
<dbReference type="Gene3D" id="3.90.1150.10">
    <property type="entry name" value="Aspartate Aminotransferase, domain 1"/>
    <property type="match status" value="1"/>
</dbReference>
<evidence type="ECO:0000256" key="5">
    <source>
        <dbReference type="NCBIfam" id="TIGR01814"/>
    </source>
</evidence>
<dbReference type="PANTHER" id="PTHR14084:SF0">
    <property type="entry name" value="KYNURENINASE"/>
    <property type="match status" value="1"/>
</dbReference>
<dbReference type="PANTHER" id="PTHR14084">
    <property type="entry name" value="KYNURENINASE"/>
    <property type="match status" value="1"/>
</dbReference>
<keyword evidence="2 4" id="KW-0378">Hydrolase</keyword>
<feature type="binding site" evidence="4">
    <location>
        <position position="107"/>
    </location>
    <ligand>
        <name>pyridoxal 5'-phosphate</name>
        <dbReference type="ChEBI" id="CHEBI:597326"/>
    </ligand>
</feature>
<protein>
    <recommendedName>
        <fullName evidence="4 5">Kynureninase</fullName>
        <ecNumber evidence="4 5">3.7.1.3</ecNumber>
    </recommendedName>
    <alternativeName>
        <fullName evidence="4">L-kynurenine hydrolase</fullName>
    </alternativeName>
</protein>
<feature type="binding site" evidence="4">
    <location>
        <begin position="135"/>
        <end position="138"/>
    </location>
    <ligand>
        <name>pyridoxal 5'-phosphate</name>
        <dbReference type="ChEBI" id="CHEBI:597326"/>
    </ligand>
</feature>
<dbReference type="InterPro" id="IPR010111">
    <property type="entry name" value="Kynureninase"/>
</dbReference>
<dbReference type="Gene3D" id="3.40.640.10">
    <property type="entry name" value="Type I PLP-dependent aspartate aminotransferase-like (Major domain)"/>
    <property type="match status" value="1"/>
</dbReference>
<comment type="catalytic activity">
    <reaction evidence="6">
        <text>3-hydroxy-L-kynurenine + H2O = 3-hydroxyanthranilate + L-alanine + H(+)</text>
        <dbReference type="Rhea" id="RHEA:25143"/>
        <dbReference type="ChEBI" id="CHEBI:15377"/>
        <dbReference type="ChEBI" id="CHEBI:15378"/>
        <dbReference type="ChEBI" id="CHEBI:36559"/>
        <dbReference type="ChEBI" id="CHEBI:57972"/>
        <dbReference type="ChEBI" id="CHEBI:58125"/>
        <dbReference type="EC" id="3.7.1.3"/>
    </reaction>
</comment>
<dbReference type="EMBL" id="JBHSPB010000003">
    <property type="protein sequence ID" value="MFC5719574.1"/>
    <property type="molecule type" value="Genomic_DNA"/>
</dbReference>
<feature type="binding site" evidence="4">
    <location>
        <position position="285"/>
    </location>
    <ligand>
        <name>pyridoxal 5'-phosphate</name>
        <dbReference type="ChEBI" id="CHEBI:597326"/>
    </ligand>
</feature>
<comment type="caution">
    <text evidence="7">The sequence shown here is derived from an EMBL/GenBank/DDBJ whole genome shotgun (WGS) entry which is preliminary data.</text>
</comment>
<comment type="pathway">
    <text evidence="4 6">Amino-acid degradation; L-kynurenine degradation; L-alanine and anthranilate from L-kynurenine: step 1/1.</text>
</comment>
<evidence type="ECO:0000256" key="1">
    <source>
        <dbReference type="ARBA" id="ARBA00022642"/>
    </source>
</evidence>
<dbReference type="Pfam" id="PF22580">
    <property type="entry name" value="KYNU_C"/>
    <property type="match status" value="1"/>
</dbReference>
<dbReference type="InterPro" id="IPR015424">
    <property type="entry name" value="PyrdxlP-dep_Trfase"/>
</dbReference>
<feature type="binding site" evidence="4">
    <location>
        <position position="229"/>
    </location>
    <ligand>
        <name>pyridoxal 5'-phosphate</name>
        <dbReference type="ChEBI" id="CHEBI:597326"/>
    </ligand>
</feature>
<dbReference type="InterPro" id="IPR015422">
    <property type="entry name" value="PyrdxlP-dep_Trfase_small"/>
</dbReference>
<evidence type="ECO:0000256" key="2">
    <source>
        <dbReference type="ARBA" id="ARBA00022801"/>
    </source>
</evidence>
<comment type="subunit">
    <text evidence="4 6">Homodimer.</text>
</comment>
<comment type="pathway">
    <text evidence="4 6">Cofactor biosynthesis; NAD(+) biosynthesis; quinolinate from L-kynurenine: step 2/3.</text>
</comment>
<evidence type="ECO:0000256" key="4">
    <source>
        <dbReference type="HAMAP-Rule" id="MF_01970"/>
    </source>
</evidence>
<feature type="binding site" evidence="4">
    <location>
        <position position="106"/>
    </location>
    <ligand>
        <name>pyridoxal 5'-phosphate</name>
        <dbReference type="ChEBI" id="CHEBI:597326"/>
    </ligand>
</feature>
<evidence type="ECO:0000256" key="3">
    <source>
        <dbReference type="ARBA" id="ARBA00022898"/>
    </source>
</evidence>
<dbReference type="RefSeq" id="WP_390314684.1">
    <property type="nucleotide sequence ID" value="NZ_JBHSPB010000003.1"/>
</dbReference>
<evidence type="ECO:0000256" key="6">
    <source>
        <dbReference type="PIRNR" id="PIRNR038800"/>
    </source>
</evidence>
<evidence type="ECO:0000313" key="8">
    <source>
        <dbReference type="Proteomes" id="UP001596083"/>
    </source>
</evidence>
<feature type="modified residue" description="N6-(pyridoxal phosphate)lysine" evidence="4">
    <location>
        <position position="230"/>
    </location>
</feature>
<keyword evidence="3 4" id="KW-0663">Pyridoxal phosphate</keyword>
<name>A0ABW0YY20_9ACTN</name>
<dbReference type="InterPro" id="IPR015421">
    <property type="entry name" value="PyrdxlP-dep_Trfase_major"/>
</dbReference>
<sequence>MRVVREQAGRAAALDAADELRAKRAEFVLDTPDEPDGTVYLDGNSLGALPRTVAPRLAAVVEREWGLLRIRGWREAGWWGAPERVGDRIGRLVGAGPGRIVVGDSTSVNVFKAVVAAARLAGEGRDEILVDAGTFPTDGYITASAARMTGRLLRSVPAPELAGAVGDRTAVVLVNHVDYRTGRLHDLPAVTAAAHAAGARVVWDVCHSAGALPVGLDAHDADFAVGCTYKYLNGGPGAPAFLYLRPGLQPRFDSPLPGWNSHADPFGMAPVHVPADGAARGRVGTPEILSLLALEAALEVWDGVDLAAVRAKSLALTDFFLHCVEEYVPRGRVTCLTPVPHGERGSQVSLRCEAAAAVMKELAARDIVGDFRPPDVLRFGFAPLYTSFTDAERAARALAGVLGR</sequence>
<comment type="cofactor">
    <cofactor evidence="4 6">
        <name>pyridoxal 5'-phosphate</name>
        <dbReference type="ChEBI" id="CHEBI:597326"/>
    </cofactor>
</comment>
<reference evidence="8" key="1">
    <citation type="journal article" date="2019" name="Int. J. Syst. Evol. Microbiol.">
        <title>The Global Catalogue of Microorganisms (GCM) 10K type strain sequencing project: providing services to taxonomists for standard genome sequencing and annotation.</title>
        <authorList>
            <consortium name="The Broad Institute Genomics Platform"/>
            <consortium name="The Broad Institute Genome Sequencing Center for Infectious Disease"/>
            <person name="Wu L."/>
            <person name="Ma J."/>
        </authorList>
    </citation>
    <scope>NUCLEOTIDE SEQUENCE [LARGE SCALE GENOMIC DNA]</scope>
    <source>
        <strain evidence="8">CGMCC 4.7304</strain>
    </source>
</reference>
<dbReference type="PIRSF" id="PIRSF038800">
    <property type="entry name" value="KYNU"/>
    <property type="match status" value="1"/>
</dbReference>
<comment type="catalytic activity">
    <reaction evidence="4 6">
        <text>L-kynurenine + H2O = anthranilate + L-alanine + H(+)</text>
        <dbReference type="Rhea" id="RHEA:16813"/>
        <dbReference type="ChEBI" id="CHEBI:15377"/>
        <dbReference type="ChEBI" id="CHEBI:15378"/>
        <dbReference type="ChEBI" id="CHEBI:16567"/>
        <dbReference type="ChEBI" id="CHEBI:57959"/>
        <dbReference type="ChEBI" id="CHEBI:57972"/>
        <dbReference type="EC" id="3.7.1.3"/>
    </reaction>
</comment>
<dbReference type="GO" id="GO:0030429">
    <property type="term" value="F:kynureninase activity"/>
    <property type="evidence" value="ECO:0007669"/>
    <property type="project" value="UniProtKB-EC"/>
</dbReference>
<comment type="function">
    <text evidence="4 6">Catalyzes the cleavage of L-kynurenine (L-Kyn) and L-3-hydroxykynurenine (L-3OHKyn) into anthranilic acid (AA) and 3-hydroxyanthranilic acid (3-OHAA), respectively.</text>
</comment>
<evidence type="ECO:0000313" key="7">
    <source>
        <dbReference type="EMBL" id="MFC5719574.1"/>
    </source>
</evidence>
<gene>
    <name evidence="4 7" type="primary">kynU</name>
    <name evidence="7" type="ORF">ACFP1Z_05195</name>
</gene>
<keyword evidence="1 4" id="KW-0662">Pyridine nucleotide biosynthesis</keyword>
<accession>A0ABW0YY20</accession>
<dbReference type="Proteomes" id="UP001596083">
    <property type="component" value="Unassembled WGS sequence"/>
</dbReference>
<comment type="similarity">
    <text evidence="4 6">Belongs to the kynureninase family.</text>
</comment>
<feature type="binding site" evidence="4">
    <location>
        <position position="204"/>
    </location>
    <ligand>
        <name>pyridoxal 5'-phosphate</name>
        <dbReference type="ChEBI" id="CHEBI:597326"/>
    </ligand>
</feature>
<proteinExistence type="inferred from homology"/>
<comment type="caution">
    <text evidence="4">Lacks conserved residue(s) required for the propagation of feature annotation.</text>
</comment>
<feature type="binding site" evidence="4">
    <location>
        <position position="207"/>
    </location>
    <ligand>
        <name>pyridoxal 5'-phosphate</name>
        <dbReference type="ChEBI" id="CHEBI:597326"/>
    </ligand>
</feature>
<dbReference type="NCBIfam" id="TIGR01814">
    <property type="entry name" value="kynureninase"/>
    <property type="match status" value="1"/>
</dbReference>
<dbReference type="EC" id="3.7.1.3" evidence="4 5"/>
<organism evidence="7 8">
    <name type="scientific">Streptomyces gamaensis</name>
    <dbReference type="NCBI Taxonomy" id="1763542"/>
    <lineage>
        <taxon>Bacteria</taxon>
        <taxon>Bacillati</taxon>
        <taxon>Actinomycetota</taxon>
        <taxon>Actinomycetes</taxon>
        <taxon>Kitasatosporales</taxon>
        <taxon>Streptomycetaceae</taxon>
        <taxon>Streptomyces</taxon>
    </lineage>
</organism>
<keyword evidence="8" id="KW-1185">Reference proteome</keyword>
<feature type="binding site" evidence="4">
    <location>
        <position position="259"/>
    </location>
    <ligand>
        <name>pyridoxal 5'-phosphate</name>
        <dbReference type="ChEBI" id="CHEBI:597326"/>
    </ligand>
</feature>